<dbReference type="PANTHER" id="PTHR30537">
    <property type="entry name" value="HTH-TYPE TRANSCRIPTIONAL REGULATOR"/>
    <property type="match status" value="1"/>
</dbReference>
<feature type="domain" description="HTH lysR-type" evidence="2">
    <location>
        <begin position="14"/>
        <end position="65"/>
    </location>
</feature>
<organism evidence="3 4">
    <name type="scientific">Gluconobacter cerinus</name>
    <dbReference type="NCBI Taxonomy" id="38307"/>
    <lineage>
        <taxon>Bacteria</taxon>
        <taxon>Pseudomonadati</taxon>
        <taxon>Pseudomonadota</taxon>
        <taxon>Alphaproteobacteria</taxon>
        <taxon>Acetobacterales</taxon>
        <taxon>Acetobacteraceae</taxon>
        <taxon>Gluconobacter</taxon>
    </lineage>
</organism>
<dbReference type="Proteomes" id="UP001156614">
    <property type="component" value="Unassembled WGS sequence"/>
</dbReference>
<dbReference type="InterPro" id="IPR000847">
    <property type="entry name" value="LysR_HTH_N"/>
</dbReference>
<evidence type="ECO:0000313" key="4">
    <source>
        <dbReference type="Proteomes" id="UP001156614"/>
    </source>
</evidence>
<proteinExistence type="inferred from homology"/>
<dbReference type="InterPro" id="IPR058163">
    <property type="entry name" value="LysR-type_TF_proteobact-type"/>
</dbReference>
<dbReference type="Gene3D" id="1.10.10.10">
    <property type="entry name" value="Winged helix-like DNA-binding domain superfamily/Winged helix DNA-binding domain"/>
    <property type="match status" value="1"/>
</dbReference>
<dbReference type="InterPro" id="IPR036390">
    <property type="entry name" value="WH_DNA-bd_sf"/>
</dbReference>
<evidence type="ECO:0000313" key="3">
    <source>
        <dbReference type="EMBL" id="GLQ62079.1"/>
    </source>
</evidence>
<dbReference type="PROSITE" id="PS50931">
    <property type="entry name" value="HTH_LYSR"/>
    <property type="match status" value="1"/>
</dbReference>
<comment type="similarity">
    <text evidence="1">Belongs to the LysR transcriptional regulatory family.</text>
</comment>
<dbReference type="PANTHER" id="PTHR30537:SF1">
    <property type="entry name" value="HTH-TYPE TRANSCRIPTIONAL REGULATOR PGRR"/>
    <property type="match status" value="1"/>
</dbReference>
<dbReference type="AlphaFoldDB" id="A0AAV5NDQ7"/>
<dbReference type="GO" id="GO:0003700">
    <property type="term" value="F:DNA-binding transcription factor activity"/>
    <property type="evidence" value="ECO:0007669"/>
    <property type="project" value="InterPro"/>
</dbReference>
<sequence length="300" mass="33647">MFDKTRKAALSDREVFAVFFRSESLAKAADTLGTYPSTISRTIRALEVQLKIKLMEKIDGRVFPTQEAMIYGKFIEKKIEEIRRFEFNLSHSILEIDIIATEWLLNNVAIPGIPKNVKENLDIRINLSSSASLNSIKPGKPTIFIGSSRENKKTHDMLLKNISIVNIGIFSPSNCSIVDFNKIYTPIEISKIPLIDVVDGNTCSLIKFSGEAFDKLPNALGIVDAFHTAFEEGMTRGCPFVSSECVVRDAVSKNLCTEVKISPSLDPVYIDVIFSKSENRIFMETARSIHEYGKILFSHK</sequence>
<dbReference type="InterPro" id="IPR036388">
    <property type="entry name" value="WH-like_DNA-bd_sf"/>
</dbReference>
<dbReference type="GO" id="GO:0006351">
    <property type="term" value="P:DNA-templated transcription"/>
    <property type="evidence" value="ECO:0007669"/>
    <property type="project" value="TreeGrafter"/>
</dbReference>
<name>A0AAV5NDQ7_9PROT</name>
<evidence type="ECO:0000256" key="1">
    <source>
        <dbReference type="ARBA" id="ARBA00009437"/>
    </source>
</evidence>
<dbReference type="GO" id="GO:0043565">
    <property type="term" value="F:sequence-specific DNA binding"/>
    <property type="evidence" value="ECO:0007669"/>
    <property type="project" value="TreeGrafter"/>
</dbReference>
<accession>A0AAV5NDQ7</accession>
<protein>
    <recommendedName>
        <fullName evidence="2">HTH lysR-type domain-containing protein</fullName>
    </recommendedName>
</protein>
<dbReference type="RefSeq" id="WP_167386194.1">
    <property type="nucleotide sequence ID" value="NZ_BEWM01000021.1"/>
</dbReference>
<dbReference type="SUPFAM" id="SSF46785">
    <property type="entry name" value="Winged helix' DNA-binding domain"/>
    <property type="match status" value="1"/>
</dbReference>
<dbReference type="EMBL" id="BSNU01000001">
    <property type="protein sequence ID" value="GLQ62079.1"/>
    <property type="molecule type" value="Genomic_DNA"/>
</dbReference>
<comment type="caution">
    <text evidence="3">The sequence shown here is derived from an EMBL/GenBank/DDBJ whole genome shotgun (WGS) entry which is preliminary data.</text>
</comment>
<evidence type="ECO:0000259" key="2">
    <source>
        <dbReference type="PROSITE" id="PS50931"/>
    </source>
</evidence>
<dbReference type="Pfam" id="PF00126">
    <property type="entry name" value="HTH_1"/>
    <property type="match status" value="1"/>
</dbReference>
<keyword evidence="4" id="KW-1185">Reference proteome</keyword>
<reference evidence="4" key="1">
    <citation type="journal article" date="2019" name="Int. J. Syst. Evol. Microbiol.">
        <title>The Global Catalogue of Microorganisms (GCM) 10K type strain sequencing project: providing services to taxonomists for standard genome sequencing and annotation.</title>
        <authorList>
            <consortium name="The Broad Institute Genomics Platform"/>
            <consortium name="The Broad Institute Genome Sequencing Center for Infectious Disease"/>
            <person name="Wu L."/>
            <person name="Ma J."/>
        </authorList>
    </citation>
    <scope>NUCLEOTIDE SEQUENCE [LARGE SCALE GENOMIC DNA]</scope>
    <source>
        <strain evidence="4">NBRC 3267</strain>
    </source>
</reference>
<gene>
    <name evidence="3" type="ORF">GCM10007867_09240</name>
</gene>